<accession>A0A813JT24</accession>
<feature type="non-terminal residue" evidence="2">
    <location>
        <position position="161"/>
    </location>
</feature>
<dbReference type="AlphaFoldDB" id="A0A813JT24"/>
<evidence type="ECO:0000313" key="2">
    <source>
        <dbReference type="EMBL" id="CAE8686257.1"/>
    </source>
</evidence>
<name>A0A813JT24_POLGL</name>
<sequence length="161" mass="16383">EKMPPLALQPSLASAPAKVPVRPVARARALAPDPRVAALGAENGGGSTSASSSRAAAAPASWPSNVDGALSLAAAVAALGIGGARLVGRNSKRRSLAVARQAQNTNRKVVMPPSPAFMKQRLIIDVTPSKPPSTPKPVEEPTINLHPATLVLEQALASDSL</sequence>
<dbReference type="Proteomes" id="UP000626109">
    <property type="component" value="Unassembled WGS sequence"/>
</dbReference>
<proteinExistence type="predicted"/>
<organism evidence="2 3">
    <name type="scientific">Polarella glacialis</name>
    <name type="common">Dinoflagellate</name>
    <dbReference type="NCBI Taxonomy" id="89957"/>
    <lineage>
        <taxon>Eukaryota</taxon>
        <taxon>Sar</taxon>
        <taxon>Alveolata</taxon>
        <taxon>Dinophyceae</taxon>
        <taxon>Suessiales</taxon>
        <taxon>Suessiaceae</taxon>
        <taxon>Polarella</taxon>
    </lineage>
</organism>
<evidence type="ECO:0000256" key="1">
    <source>
        <dbReference type="SAM" id="MobiDB-lite"/>
    </source>
</evidence>
<feature type="non-terminal residue" evidence="2">
    <location>
        <position position="1"/>
    </location>
</feature>
<feature type="compositionally biased region" description="Low complexity" evidence="1">
    <location>
        <begin position="48"/>
        <end position="63"/>
    </location>
</feature>
<evidence type="ECO:0000313" key="3">
    <source>
        <dbReference type="Proteomes" id="UP000626109"/>
    </source>
</evidence>
<protein>
    <submittedName>
        <fullName evidence="2">Uncharacterized protein</fullName>
    </submittedName>
</protein>
<feature type="region of interest" description="Disordered" evidence="1">
    <location>
        <begin position="37"/>
        <end position="63"/>
    </location>
</feature>
<dbReference type="EMBL" id="CAJNNW010026560">
    <property type="protein sequence ID" value="CAE8686257.1"/>
    <property type="molecule type" value="Genomic_DNA"/>
</dbReference>
<gene>
    <name evidence="2" type="ORF">PGLA2088_LOCUS24887</name>
</gene>
<comment type="caution">
    <text evidence="2">The sequence shown here is derived from an EMBL/GenBank/DDBJ whole genome shotgun (WGS) entry which is preliminary data.</text>
</comment>
<reference evidence="2" key="1">
    <citation type="submission" date="2021-02" db="EMBL/GenBank/DDBJ databases">
        <authorList>
            <person name="Dougan E. K."/>
            <person name="Rhodes N."/>
            <person name="Thang M."/>
            <person name="Chan C."/>
        </authorList>
    </citation>
    <scope>NUCLEOTIDE SEQUENCE</scope>
</reference>